<organism evidence="2 3">
    <name type="scientific">Arthrobacter parietis</name>
    <dbReference type="NCBI Taxonomy" id="271434"/>
    <lineage>
        <taxon>Bacteria</taxon>
        <taxon>Bacillati</taxon>
        <taxon>Actinomycetota</taxon>
        <taxon>Actinomycetes</taxon>
        <taxon>Micrococcales</taxon>
        <taxon>Micrococcaceae</taxon>
        <taxon>Arthrobacter</taxon>
    </lineage>
</organism>
<gene>
    <name evidence="2" type="ORF">GCM10009784_12290</name>
</gene>
<sequence>MVSARPMGDPFGKAGTMSEQPHNNEVNPNKDDGSTSDPNWHGDAGDQGNDLRFAEEQQLINSQAQNADAVGETTGAATGGYTGAQRADGVGEYTEGQDQLDEGEYTDKDGTTDADSNIEGEYTDADSVPSLQEGGDAEGTERH</sequence>
<protein>
    <submittedName>
        <fullName evidence="2">Uncharacterized protein</fullName>
    </submittedName>
</protein>
<keyword evidence="3" id="KW-1185">Reference proteome</keyword>
<feature type="region of interest" description="Disordered" evidence="1">
    <location>
        <begin position="1"/>
        <end position="143"/>
    </location>
</feature>
<dbReference type="Proteomes" id="UP001500974">
    <property type="component" value="Unassembled WGS sequence"/>
</dbReference>
<comment type="caution">
    <text evidence="2">The sequence shown here is derived from an EMBL/GenBank/DDBJ whole genome shotgun (WGS) entry which is preliminary data.</text>
</comment>
<evidence type="ECO:0000256" key="1">
    <source>
        <dbReference type="SAM" id="MobiDB-lite"/>
    </source>
</evidence>
<dbReference type="EMBL" id="BAAAON010000001">
    <property type="protein sequence ID" value="GAA2174349.1"/>
    <property type="molecule type" value="Genomic_DNA"/>
</dbReference>
<feature type="compositionally biased region" description="Polar residues" evidence="1">
    <location>
        <begin position="17"/>
        <end position="27"/>
    </location>
</feature>
<proteinExistence type="predicted"/>
<feature type="compositionally biased region" description="Low complexity" evidence="1">
    <location>
        <begin position="67"/>
        <end position="76"/>
    </location>
</feature>
<reference evidence="2 3" key="1">
    <citation type="journal article" date="2019" name="Int. J. Syst. Evol. Microbiol.">
        <title>The Global Catalogue of Microorganisms (GCM) 10K type strain sequencing project: providing services to taxonomists for standard genome sequencing and annotation.</title>
        <authorList>
            <consortium name="The Broad Institute Genomics Platform"/>
            <consortium name="The Broad Institute Genome Sequencing Center for Infectious Disease"/>
            <person name="Wu L."/>
            <person name="Ma J."/>
        </authorList>
    </citation>
    <scope>NUCLEOTIDE SEQUENCE [LARGE SCALE GENOMIC DNA]</scope>
    <source>
        <strain evidence="2 3">JCM 14917</strain>
    </source>
</reference>
<name>A0ABN3ASU3_9MICC</name>
<evidence type="ECO:0000313" key="3">
    <source>
        <dbReference type="Proteomes" id="UP001500974"/>
    </source>
</evidence>
<evidence type="ECO:0000313" key="2">
    <source>
        <dbReference type="EMBL" id="GAA2174349.1"/>
    </source>
</evidence>
<accession>A0ABN3ASU3</accession>